<reference evidence="1 2" key="1">
    <citation type="submission" date="2023-07" db="EMBL/GenBank/DDBJ databases">
        <title>Sorghum-associated microbial communities from plants grown in Nebraska, USA.</title>
        <authorList>
            <person name="Schachtman D."/>
        </authorList>
    </citation>
    <scope>NUCLEOTIDE SEQUENCE [LARGE SCALE GENOMIC DNA]</scope>
    <source>
        <strain evidence="1 2">3199</strain>
    </source>
</reference>
<proteinExistence type="predicted"/>
<organism evidence="1 2">
    <name type="scientific">Rhizobium miluonense</name>
    <dbReference type="NCBI Taxonomy" id="411945"/>
    <lineage>
        <taxon>Bacteria</taxon>
        <taxon>Pseudomonadati</taxon>
        <taxon>Pseudomonadota</taxon>
        <taxon>Alphaproteobacteria</taxon>
        <taxon>Hyphomicrobiales</taxon>
        <taxon>Rhizobiaceae</taxon>
        <taxon>Rhizobium/Agrobacterium group</taxon>
        <taxon>Rhizobium</taxon>
    </lineage>
</organism>
<dbReference type="PROSITE" id="PS51257">
    <property type="entry name" value="PROKAR_LIPOPROTEIN"/>
    <property type="match status" value="1"/>
</dbReference>
<dbReference type="RefSeq" id="WP_310230202.1">
    <property type="nucleotide sequence ID" value="NZ_JAVDUP010000002.1"/>
</dbReference>
<comment type="caution">
    <text evidence="1">The sequence shown here is derived from an EMBL/GenBank/DDBJ whole genome shotgun (WGS) entry which is preliminary data.</text>
</comment>
<evidence type="ECO:0000313" key="2">
    <source>
        <dbReference type="Proteomes" id="UP001250791"/>
    </source>
</evidence>
<evidence type="ECO:0000313" key="1">
    <source>
        <dbReference type="EMBL" id="MDR6900212.1"/>
    </source>
</evidence>
<gene>
    <name evidence="1" type="ORF">J2W52_001827</name>
</gene>
<dbReference type="EMBL" id="JAVDUP010000002">
    <property type="protein sequence ID" value="MDR6900212.1"/>
    <property type="molecule type" value="Genomic_DNA"/>
</dbReference>
<name>A0ABU1SML1_9HYPH</name>
<accession>A0ABU1SML1</accession>
<sequence length="333" mass="36949">MRNYRVLFFGIALTVCSCEARAESCDISKFKDYMSYTQDIMTNLSYINQVSSKEDRSKSDKADISIADYGSFTYGQASSITSSLESILNIKWSQRDQEWLLVSNLSDSGLDAYTKCLQSNDENFVATLSNSASGSDEFNVEYRWRPNYKAPDPARFNIVFSFGTSSDVPRKIPSPSAGAFHVKRTNMYKPFDMSIHVDDQPYETVSLPAFPAKTLQKQIRKNIESHEVYGGGNDTIKNVCITLDNTEQDEVIVPDSLSVKLDSTIAERASLTEIGSRTYNSRESCATIRWGLSANDGHVKGTATISALVLKAMPVANVAEVEVIGQTLMFKGQ</sequence>
<keyword evidence="2" id="KW-1185">Reference proteome</keyword>
<dbReference type="Proteomes" id="UP001250791">
    <property type="component" value="Unassembled WGS sequence"/>
</dbReference>
<protein>
    <submittedName>
        <fullName evidence="1">Uncharacterized protein</fullName>
    </submittedName>
</protein>